<protein>
    <submittedName>
        <fullName evidence="1">Uncharacterized protein</fullName>
    </submittedName>
</protein>
<accession>A0A1H8C1V9</accession>
<dbReference type="RefSeq" id="WP_139209948.1">
    <property type="nucleotide sequence ID" value="NZ_FOCM01000001.1"/>
</dbReference>
<sequence length="96" mass="11254">MDEDEATEIRQGFLNLRNDWLRRRIFSAASTYLVLEAIQQRGEYRDTALAAHEQRMAEYDDATSHAERIKQFVSTSKLLETAVFRNGIQKSLLRYK</sequence>
<evidence type="ECO:0000313" key="1">
    <source>
        <dbReference type="EMBL" id="SEM89036.1"/>
    </source>
</evidence>
<organism evidence="1 2">
    <name type="scientific">Palleronia pelagia</name>
    <dbReference type="NCBI Taxonomy" id="387096"/>
    <lineage>
        <taxon>Bacteria</taxon>
        <taxon>Pseudomonadati</taxon>
        <taxon>Pseudomonadota</taxon>
        <taxon>Alphaproteobacteria</taxon>
        <taxon>Rhodobacterales</taxon>
        <taxon>Roseobacteraceae</taxon>
        <taxon>Palleronia</taxon>
    </lineage>
</organism>
<name>A0A1H8C1V9_9RHOB</name>
<proteinExistence type="predicted"/>
<dbReference type="Proteomes" id="UP000199372">
    <property type="component" value="Unassembled WGS sequence"/>
</dbReference>
<gene>
    <name evidence="1" type="ORF">SAMN04488011_101831</name>
</gene>
<reference evidence="2" key="1">
    <citation type="submission" date="2016-10" db="EMBL/GenBank/DDBJ databases">
        <authorList>
            <person name="Varghese N."/>
            <person name="Submissions S."/>
        </authorList>
    </citation>
    <scope>NUCLEOTIDE SEQUENCE [LARGE SCALE GENOMIC DNA]</scope>
    <source>
        <strain evidence="2">DSM 26893</strain>
    </source>
</reference>
<dbReference type="OrthoDB" id="9911188at2"/>
<evidence type="ECO:0000313" key="2">
    <source>
        <dbReference type="Proteomes" id="UP000199372"/>
    </source>
</evidence>
<dbReference type="EMBL" id="FOCM01000001">
    <property type="protein sequence ID" value="SEM89036.1"/>
    <property type="molecule type" value="Genomic_DNA"/>
</dbReference>
<keyword evidence="2" id="KW-1185">Reference proteome</keyword>
<dbReference type="AlphaFoldDB" id="A0A1H8C1V9"/>